<evidence type="ECO:0000313" key="3">
    <source>
        <dbReference type="EMBL" id="KAG5683052.1"/>
    </source>
</evidence>
<dbReference type="EMBL" id="JADBJN010000001">
    <property type="protein sequence ID" value="KAG5683052.1"/>
    <property type="molecule type" value="Genomic_DNA"/>
</dbReference>
<evidence type="ECO:0000256" key="2">
    <source>
        <dbReference type="SAM" id="SignalP"/>
    </source>
</evidence>
<keyword evidence="2" id="KW-0732">Signal</keyword>
<keyword evidence="1" id="KW-0175">Coiled coil</keyword>
<dbReference type="AlphaFoldDB" id="A0A9J6CM86"/>
<sequence>MPFKFFILILSSWIFYSNAGGPSFEVSFSSSSEPSSVTKKPCPEFKEYNDELKKCKQDLEDEKKAAMKEFDDFESKESASKGTPSFIKKANSIYTGHYNKMYKRNAAMHKFIVDHKPKDYPDDCLQEKEKEVDDLLEEVNNALKKRRDPLIKPK</sequence>
<dbReference type="Proteomes" id="UP001107558">
    <property type="component" value="Chromosome 1"/>
</dbReference>
<name>A0A9J6CM86_POLVA</name>
<proteinExistence type="predicted"/>
<feature type="chain" id="PRO_5039925588" evidence="2">
    <location>
        <begin position="20"/>
        <end position="154"/>
    </location>
</feature>
<comment type="caution">
    <text evidence="3">The sequence shown here is derived from an EMBL/GenBank/DDBJ whole genome shotgun (WGS) entry which is preliminary data.</text>
</comment>
<keyword evidence="4" id="KW-1185">Reference proteome</keyword>
<evidence type="ECO:0000313" key="4">
    <source>
        <dbReference type="Proteomes" id="UP001107558"/>
    </source>
</evidence>
<feature type="signal peptide" evidence="2">
    <location>
        <begin position="1"/>
        <end position="19"/>
    </location>
</feature>
<organism evidence="3 4">
    <name type="scientific">Polypedilum vanderplanki</name>
    <name type="common">Sleeping chironomid midge</name>
    <dbReference type="NCBI Taxonomy" id="319348"/>
    <lineage>
        <taxon>Eukaryota</taxon>
        <taxon>Metazoa</taxon>
        <taxon>Ecdysozoa</taxon>
        <taxon>Arthropoda</taxon>
        <taxon>Hexapoda</taxon>
        <taxon>Insecta</taxon>
        <taxon>Pterygota</taxon>
        <taxon>Neoptera</taxon>
        <taxon>Endopterygota</taxon>
        <taxon>Diptera</taxon>
        <taxon>Nematocera</taxon>
        <taxon>Chironomoidea</taxon>
        <taxon>Chironomidae</taxon>
        <taxon>Chironominae</taxon>
        <taxon>Polypedilum</taxon>
        <taxon>Polypedilum</taxon>
    </lineage>
</organism>
<evidence type="ECO:0000256" key="1">
    <source>
        <dbReference type="SAM" id="Coils"/>
    </source>
</evidence>
<gene>
    <name evidence="3" type="ORF">PVAND_012359</name>
</gene>
<accession>A0A9J6CM86</accession>
<feature type="coiled-coil region" evidence="1">
    <location>
        <begin position="45"/>
        <end position="76"/>
    </location>
</feature>
<reference evidence="3" key="1">
    <citation type="submission" date="2021-03" db="EMBL/GenBank/DDBJ databases">
        <title>Chromosome level genome of the anhydrobiotic midge Polypedilum vanderplanki.</title>
        <authorList>
            <person name="Yoshida Y."/>
            <person name="Kikawada T."/>
            <person name="Gusev O."/>
        </authorList>
    </citation>
    <scope>NUCLEOTIDE SEQUENCE</scope>
    <source>
        <strain evidence="3">NIAS01</strain>
        <tissue evidence="3">Whole body or cell culture</tissue>
    </source>
</reference>
<protein>
    <submittedName>
        <fullName evidence="3">Uncharacterized protein</fullName>
    </submittedName>
</protein>